<dbReference type="GO" id="GO:0051539">
    <property type="term" value="F:4 iron, 4 sulfur cluster binding"/>
    <property type="evidence" value="ECO:0007669"/>
    <property type="project" value="UniProtKB-UniRule"/>
</dbReference>
<organism evidence="15 16">
    <name type="scientific">Methanopyrus kandleri</name>
    <dbReference type="NCBI Taxonomy" id="2320"/>
    <lineage>
        <taxon>Archaea</taxon>
        <taxon>Methanobacteriati</taxon>
        <taxon>Methanobacteriota</taxon>
        <taxon>Methanomada group</taxon>
        <taxon>Methanopyri</taxon>
        <taxon>Methanopyrales</taxon>
        <taxon>Methanopyraceae</taxon>
        <taxon>Methanopyrus</taxon>
    </lineage>
</organism>
<dbReference type="InterPro" id="IPR005839">
    <property type="entry name" value="Methylthiotransferase"/>
</dbReference>
<accession>A0A832T589</accession>
<reference evidence="15" key="1">
    <citation type="journal article" date="2020" name="bioRxiv">
        <title>A rank-normalized archaeal taxonomy based on genome phylogeny resolves widespread incomplete and uneven classifications.</title>
        <authorList>
            <person name="Rinke C."/>
            <person name="Chuvochina M."/>
            <person name="Mussig A.J."/>
            <person name="Chaumeil P.-A."/>
            <person name="Waite D.W."/>
            <person name="Whitman W.B."/>
            <person name="Parks D.H."/>
            <person name="Hugenholtz P."/>
        </authorList>
    </citation>
    <scope>NUCLEOTIDE SEQUENCE</scope>
    <source>
        <strain evidence="15">UBA8853</strain>
    </source>
</reference>
<comment type="caution">
    <text evidence="15">The sequence shown here is derived from an EMBL/GenBank/DDBJ whole genome shotgun (WGS) entry which is preliminary data.</text>
</comment>
<keyword evidence="9 11" id="KW-0411">Iron-sulfur</keyword>
<sequence length="423" mass="48360">MTKVAVEVYGCAANHDDGRLVRELLRREGFEVVEDAENADVAVLLTCIVRDSVDARMVNRMRELERVPTVVAGCFPEAYPERARKLRPDAALVGPRHLDRIPEAVRAVLRGDRVEFLGEREDIDWKADAPRELPNLAAIVPIAEGCPNRCAYCAVKLARGNLRSFPPERILRRVKRELERGAVEIHLTAQDTATYGLDRGTNVVELLEDVVDLCSRYGARVRLGMFNPGHAYPISDDLADLFASRDDVLYRSIHMPVQSGDDEVLRRMNRNYTVEEALEVYRAFERRLGYFSFITDVIVGFPGETEEAFRNTLRFLERTRPHILHASRFCRRPGTPAARMEDQVPEDVKLRRSRILHRKRLEWAEEANRELIGETVEVTMVMEKWGRDEHAKKTVFRGEVPEPGERLECRIVDASHARLVAEV</sequence>
<feature type="domain" description="Radical SAM core" evidence="14">
    <location>
        <begin position="132"/>
        <end position="366"/>
    </location>
</feature>
<evidence type="ECO:0000256" key="3">
    <source>
        <dbReference type="ARBA" id="ARBA00022485"/>
    </source>
</evidence>
<dbReference type="Gene3D" id="3.40.50.12160">
    <property type="entry name" value="Methylthiotransferase, N-terminal domain"/>
    <property type="match status" value="1"/>
</dbReference>
<dbReference type="GO" id="GO:0046872">
    <property type="term" value="F:metal ion binding"/>
    <property type="evidence" value="ECO:0007669"/>
    <property type="project" value="UniProtKB-UniRule"/>
</dbReference>
<dbReference type="NCBIfam" id="TIGR00089">
    <property type="entry name" value="MiaB/RimO family radical SAM methylthiotransferase"/>
    <property type="match status" value="1"/>
</dbReference>
<dbReference type="InterPro" id="IPR038135">
    <property type="entry name" value="Methylthiotransferase_N_sf"/>
</dbReference>
<dbReference type="InterPro" id="IPR020612">
    <property type="entry name" value="Methylthiotransferase_CS"/>
</dbReference>
<dbReference type="Pfam" id="PF04055">
    <property type="entry name" value="Radical_SAM"/>
    <property type="match status" value="1"/>
</dbReference>
<dbReference type="PROSITE" id="PS51449">
    <property type="entry name" value="MTTASE_N"/>
    <property type="match status" value="1"/>
</dbReference>
<dbReference type="InterPro" id="IPR006466">
    <property type="entry name" value="MiaB-like_arc_euk"/>
</dbReference>
<dbReference type="InterPro" id="IPR058240">
    <property type="entry name" value="rSAM_sf"/>
</dbReference>
<keyword evidence="7 11" id="KW-0479">Metal-binding</keyword>
<dbReference type="PROSITE" id="PS50926">
    <property type="entry name" value="TRAM"/>
    <property type="match status" value="1"/>
</dbReference>
<dbReference type="InterPro" id="IPR023404">
    <property type="entry name" value="rSAM_horseshoe"/>
</dbReference>
<dbReference type="SUPFAM" id="SSF102114">
    <property type="entry name" value="Radical SAM enzymes"/>
    <property type="match status" value="1"/>
</dbReference>
<evidence type="ECO:0000256" key="1">
    <source>
        <dbReference type="ARBA" id="ARBA00002399"/>
    </source>
</evidence>
<evidence type="ECO:0000256" key="4">
    <source>
        <dbReference type="ARBA" id="ARBA00022679"/>
    </source>
</evidence>
<dbReference type="InterPro" id="IPR002792">
    <property type="entry name" value="TRAM_dom"/>
</dbReference>
<dbReference type="Gene3D" id="3.80.30.20">
    <property type="entry name" value="tm_1862 like domain"/>
    <property type="match status" value="1"/>
</dbReference>
<dbReference type="Proteomes" id="UP000619545">
    <property type="component" value="Unassembled WGS sequence"/>
</dbReference>
<keyword evidence="4 11" id="KW-0808">Transferase</keyword>
<dbReference type="SFLD" id="SFLDG01082">
    <property type="entry name" value="B12-binding_domain_containing"/>
    <property type="match status" value="1"/>
</dbReference>
<dbReference type="EC" id="2.8.4.5" evidence="11"/>
<comment type="cofactor">
    <cofactor evidence="11">
        <name>[4Fe-4S] cluster</name>
        <dbReference type="ChEBI" id="CHEBI:49883"/>
    </cofactor>
    <text evidence="11">Binds 1 or 2 [4Fe-4S] cluster. One cluster is coordinated with 3 cysteines and an exchangeable S-adenosyl-L-methionine.</text>
</comment>
<evidence type="ECO:0000256" key="7">
    <source>
        <dbReference type="ARBA" id="ARBA00022723"/>
    </source>
</evidence>
<evidence type="ECO:0000256" key="10">
    <source>
        <dbReference type="ARBA" id="ARBA00051661"/>
    </source>
</evidence>
<dbReference type="PROSITE" id="PS01278">
    <property type="entry name" value="MTTASE_RADICAL"/>
    <property type="match status" value="1"/>
</dbReference>
<dbReference type="InterPro" id="IPR013848">
    <property type="entry name" value="Methylthiotransferase_N"/>
</dbReference>
<gene>
    <name evidence="15" type="ORF">HA336_00590</name>
</gene>
<dbReference type="InterPro" id="IPR007197">
    <property type="entry name" value="rSAM"/>
</dbReference>
<dbReference type="OMA" id="CEHFHIP"/>
<dbReference type="GeneID" id="1477182"/>
<dbReference type="CDD" id="cd01335">
    <property type="entry name" value="Radical_SAM"/>
    <property type="match status" value="1"/>
</dbReference>
<dbReference type="Pfam" id="PF00919">
    <property type="entry name" value="UPF0004"/>
    <property type="match status" value="1"/>
</dbReference>
<name>A0A832T589_9EURY</name>
<evidence type="ECO:0000256" key="9">
    <source>
        <dbReference type="ARBA" id="ARBA00023014"/>
    </source>
</evidence>
<dbReference type="EMBL" id="DUJS01000001">
    <property type="protein sequence ID" value="HII69714.1"/>
    <property type="molecule type" value="Genomic_DNA"/>
</dbReference>
<evidence type="ECO:0000313" key="15">
    <source>
        <dbReference type="EMBL" id="HII69714.1"/>
    </source>
</evidence>
<dbReference type="PANTHER" id="PTHR11918:SF45">
    <property type="entry name" value="THREONYLCARBAMOYLADENOSINE TRNA METHYLTHIOTRANSFERASE"/>
    <property type="match status" value="1"/>
</dbReference>
<dbReference type="PANTHER" id="PTHR11918">
    <property type="entry name" value="RADICAL SAM PROTEINS"/>
    <property type="match status" value="1"/>
</dbReference>
<keyword evidence="8 11" id="KW-0408">Iron</keyword>
<evidence type="ECO:0000256" key="11">
    <source>
        <dbReference type="RuleBase" id="RU368081"/>
    </source>
</evidence>
<dbReference type="GO" id="GO:0035598">
    <property type="term" value="F:tRNA (N(6)-L-threonylcarbamoyladenosine(37)-C(2))-methylthiotransferase activity"/>
    <property type="evidence" value="ECO:0007669"/>
    <property type="project" value="UniProtKB-UniRule"/>
</dbReference>
<dbReference type="AlphaFoldDB" id="A0A832T589"/>
<dbReference type="InterPro" id="IPR006638">
    <property type="entry name" value="Elp3/MiaA/NifB-like_rSAM"/>
</dbReference>
<evidence type="ECO:0000256" key="8">
    <source>
        <dbReference type="ARBA" id="ARBA00023004"/>
    </source>
</evidence>
<evidence type="ECO:0000259" key="14">
    <source>
        <dbReference type="PROSITE" id="PS51918"/>
    </source>
</evidence>
<protein>
    <recommendedName>
        <fullName evidence="11">tRNA-t(6)A37 methylthiotransferase</fullName>
        <ecNumber evidence="11">2.8.4.5</ecNumber>
    </recommendedName>
</protein>
<dbReference type="NCBIfam" id="TIGR01578">
    <property type="entry name" value="MiaB-like-B"/>
    <property type="match status" value="1"/>
</dbReference>
<proteinExistence type="inferred from homology"/>
<evidence type="ECO:0000259" key="12">
    <source>
        <dbReference type="PROSITE" id="PS50926"/>
    </source>
</evidence>
<dbReference type="SFLD" id="SFLDS00029">
    <property type="entry name" value="Radical_SAM"/>
    <property type="match status" value="1"/>
</dbReference>
<comment type="function">
    <text evidence="1 11">Catalyzes the methylthiolation of N6-threonylcarbamoyladenosine (t(6)A), leading to the formation of 2-methylthio-N6-threonylcarbamoyladenosine (ms(2)t(6)A) at position 37 in tRNAs that read codons beginning with adenine.</text>
</comment>
<feature type="domain" description="MTTase N-terminal" evidence="13">
    <location>
        <begin position="2"/>
        <end position="110"/>
    </location>
</feature>
<feature type="domain" description="TRAM" evidence="12">
    <location>
        <begin position="369"/>
        <end position="423"/>
    </location>
</feature>
<dbReference type="PROSITE" id="PS51918">
    <property type="entry name" value="RADICAL_SAM"/>
    <property type="match status" value="1"/>
</dbReference>
<comment type="catalytic activity">
    <reaction evidence="10 11">
        <text>N(6)-L-threonylcarbamoyladenosine(37) in tRNA + (sulfur carrier)-SH + AH2 + 2 S-adenosyl-L-methionine = 2-methylsulfanyl-N(6)-L-threonylcarbamoyladenosine(37) in tRNA + (sulfur carrier)-H + 5'-deoxyadenosine + L-methionine + A + S-adenosyl-L-homocysteine + 2 H(+)</text>
        <dbReference type="Rhea" id="RHEA:37075"/>
        <dbReference type="Rhea" id="RHEA-COMP:10163"/>
        <dbReference type="Rhea" id="RHEA-COMP:11092"/>
        <dbReference type="Rhea" id="RHEA-COMP:14737"/>
        <dbReference type="Rhea" id="RHEA-COMP:14739"/>
        <dbReference type="ChEBI" id="CHEBI:13193"/>
        <dbReference type="ChEBI" id="CHEBI:15378"/>
        <dbReference type="ChEBI" id="CHEBI:17319"/>
        <dbReference type="ChEBI" id="CHEBI:17499"/>
        <dbReference type="ChEBI" id="CHEBI:29917"/>
        <dbReference type="ChEBI" id="CHEBI:57844"/>
        <dbReference type="ChEBI" id="CHEBI:57856"/>
        <dbReference type="ChEBI" id="CHEBI:59789"/>
        <dbReference type="ChEBI" id="CHEBI:64428"/>
        <dbReference type="ChEBI" id="CHEBI:74418"/>
        <dbReference type="ChEBI" id="CHEBI:74420"/>
        <dbReference type="EC" id="2.8.4.5"/>
    </reaction>
</comment>
<evidence type="ECO:0000259" key="13">
    <source>
        <dbReference type="PROSITE" id="PS51449"/>
    </source>
</evidence>
<keyword evidence="6 11" id="KW-0819">tRNA processing</keyword>
<dbReference type="RefSeq" id="WP_011019449.1">
    <property type="nucleotide sequence ID" value="NZ_DUJS01000001.1"/>
</dbReference>
<comment type="similarity">
    <text evidence="2 11">Belongs to the methylthiotransferase family. CDKAL1 subfamily.</text>
</comment>
<evidence type="ECO:0000256" key="2">
    <source>
        <dbReference type="ARBA" id="ARBA00008616"/>
    </source>
</evidence>
<evidence type="ECO:0000313" key="16">
    <source>
        <dbReference type="Proteomes" id="UP000619545"/>
    </source>
</evidence>
<keyword evidence="3 11" id="KW-0004">4Fe-4S</keyword>
<evidence type="ECO:0000256" key="6">
    <source>
        <dbReference type="ARBA" id="ARBA00022694"/>
    </source>
</evidence>
<evidence type="ECO:0000256" key="5">
    <source>
        <dbReference type="ARBA" id="ARBA00022691"/>
    </source>
</evidence>
<keyword evidence="5 11" id="KW-0949">S-adenosyl-L-methionine</keyword>
<dbReference type="SMART" id="SM00729">
    <property type="entry name" value="Elp3"/>
    <property type="match status" value="1"/>
</dbReference>